<evidence type="ECO:0000313" key="2">
    <source>
        <dbReference type="EMBL" id="OOQ89170.1"/>
    </source>
</evidence>
<feature type="region of interest" description="Disordered" evidence="1">
    <location>
        <begin position="70"/>
        <end position="220"/>
    </location>
</feature>
<feature type="compositionally biased region" description="Polar residues" evidence="1">
    <location>
        <begin position="276"/>
        <end position="288"/>
    </location>
</feature>
<feature type="compositionally biased region" description="Polar residues" evidence="1">
    <location>
        <begin position="151"/>
        <end position="169"/>
    </location>
</feature>
<comment type="caution">
    <text evidence="2">The sequence shown here is derived from an EMBL/GenBank/DDBJ whole genome shotgun (WGS) entry which is preliminary data.</text>
</comment>
<gene>
    <name evidence="2" type="ORF">PEBR_10911</name>
</gene>
<feature type="region of interest" description="Disordered" evidence="1">
    <location>
        <begin position="244"/>
        <end position="288"/>
    </location>
</feature>
<feature type="compositionally biased region" description="Low complexity" evidence="1">
    <location>
        <begin position="85"/>
        <end position="97"/>
    </location>
</feature>
<sequence>MMPQIAAQYRDAFEEEVERASGLNNQDPDAKSRRIHKVCQDKFRGLMGLQKDFPGFLLMADKKDLNLDSDSISKRKADPFRVSKPAAAAAPAVAPVAPSDPAPAVPAAPSPATAAASASAPKKRKAGEVETRPVKRPKANTTKPAEGNKVAQITGQVAQGRKPQSSSRLFASRAAPKTPEDTPEQRSPVFQRLRLKVGPLPEEAHEEAHEEAPKKTPALIPAFTVIPGEVPRARLADYVSQTAREHLKDTGLRSSKEEEESGEYEVDESEDESDGYQMQQFPSRQGHP</sequence>
<reference evidence="3" key="1">
    <citation type="submission" date="2015-09" db="EMBL/GenBank/DDBJ databases">
        <authorList>
            <person name="Fill T.P."/>
            <person name="Baretta J.F."/>
            <person name="de Almeida L.G."/>
            <person name="Rocha M."/>
            <person name="de Souza D.H."/>
            <person name="Malavazi I."/>
            <person name="Cerdeira L.T."/>
            <person name="Hong H."/>
            <person name="Samborskyy M."/>
            <person name="de Vasconcelos A.T."/>
            <person name="Leadlay P."/>
            <person name="Rodrigues-Filho E."/>
        </authorList>
    </citation>
    <scope>NUCLEOTIDE SEQUENCE [LARGE SCALE GENOMIC DNA]</scope>
    <source>
        <strain evidence="3">LaBioMMi 136</strain>
    </source>
</reference>
<feature type="compositionally biased region" description="Pro residues" evidence="1">
    <location>
        <begin position="98"/>
        <end position="109"/>
    </location>
</feature>
<organism evidence="2 3">
    <name type="scientific">Penicillium brasilianum</name>
    <dbReference type="NCBI Taxonomy" id="104259"/>
    <lineage>
        <taxon>Eukaryota</taxon>
        <taxon>Fungi</taxon>
        <taxon>Dikarya</taxon>
        <taxon>Ascomycota</taxon>
        <taxon>Pezizomycotina</taxon>
        <taxon>Eurotiomycetes</taxon>
        <taxon>Eurotiomycetidae</taxon>
        <taxon>Eurotiales</taxon>
        <taxon>Aspergillaceae</taxon>
        <taxon>Penicillium</taxon>
    </lineage>
</organism>
<proteinExistence type="predicted"/>
<feature type="compositionally biased region" description="Low complexity" evidence="1">
    <location>
        <begin position="110"/>
        <end position="120"/>
    </location>
</feature>
<feature type="compositionally biased region" description="Acidic residues" evidence="1">
    <location>
        <begin position="257"/>
        <end position="274"/>
    </location>
</feature>
<feature type="compositionally biased region" description="Basic and acidic residues" evidence="1">
    <location>
        <begin position="244"/>
        <end position="256"/>
    </location>
</feature>
<evidence type="ECO:0000313" key="3">
    <source>
        <dbReference type="Proteomes" id="UP000190744"/>
    </source>
</evidence>
<feature type="compositionally biased region" description="Basic and acidic residues" evidence="1">
    <location>
        <begin position="70"/>
        <end position="81"/>
    </location>
</feature>
<name>A0A1S9RV56_PENBI</name>
<dbReference type="Proteomes" id="UP000190744">
    <property type="component" value="Unassembled WGS sequence"/>
</dbReference>
<protein>
    <submittedName>
        <fullName evidence="2">Uncharacterized protein</fullName>
    </submittedName>
</protein>
<dbReference type="EMBL" id="LJBN01000116">
    <property type="protein sequence ID" value="OOQ89170.1"/>
    <property type="molecule type" value="Genomic_DNA"/>
</dbReference>
<evidence type="ECO:0000256" key="1">
    <source>
        <dbReference type="SAM" id="MobiDB-lite"/>
    </source>
</evidence>
<accession>A0A1S9RV56</accession>
<feature type="compositionally biased region" description="Basic and acidic residues" evidence="1">
    <location>
        <begin position="202"/>
        <end position="214"/>
    </location>
</feature>
<dbReference type="AlphaFoldDB" id="A0A1S9RV56"/>